<evidence type="ECO:0000313" key="2">
    <source>
        <dbReference type="Proteomes" id="UP001297600"/>
    </source>
</evidence>
<dbReference type="RefSeq" id="WP_237978262.1">
    <property type="nucleotide sequence ID" value="NZ_JAKNCT010000004.1"/>
</dbReference>
<sequence>MNRITVTGKGQSLIFTFEEILKYFGSGKISGCVVGVSHGLISMQLAFPMLDAGRPLERREVSVRTAFPGAGARDALEMVTRCFTDGRVVVDKNMPEAKDAVESPRGRYYFEYSYRGRTIACSVKPG</sequence>
<accession>A0ABS9MPT0</accession>
<proteinExistence type="predicted"/>
<gene>
    <name evidence="1" type="ORF">MAF45_03990</name>
</gene>
<dbReference type="Proteomes" id="UP001297600">
    <property type="component" value="Unassembled WGS sequence"/>
</dbReference>
<name>A0ABS9MPT0_9BURK</name>
<comment type="caution">
    <text evidence="1">The sequence shown here is derived from an EMBL/GenBank/DDBJ whole genome shotgun (WGS) entry which is preliminary data.</text>
</comment>
<dbReference type="EMBL" id="JAKNCT010000004">
    <property type="protein sequence ID" value="MCG5030606.1"/>
    <property type="molecule type" value="Genomic_DNA"/>
</dbReference>
<evidence type="ECO:0000313" key="1">
    <source>
        <dbReference type="EMBL" id="MCG5030606.1"/>
    </source>
</evidence>
<reference evidence="1 2" key="1">
    <citation type="submission" date="2022-02" db="EMBL/GenBank/DDBJ databases">
        <title>Mesosutterella porci, a novel member of the family Sutterellaceae from pig feces.</title>
        <authorList>
            <person name="Wylensek D."/>
            <person name="Clavel T."/>
        </authorList>
    </citation>
    <scope>NUCLEOTIDE SEQUENCE [LARGE SCALE GENOMIC DNA]</scope>
    <source>
        <strain evidence="2">oilRF-744-wt-GAM-9</strain>
    </source>
</reference>
<organism evidence="1 2">
    <name type="scientific">Mesosutterella porci</name>
    <dbReference type="NCBI Taxonomy" id="2915351"/>
    <lineage>
        <taxon>Bacteria</taxon>
        <taxon>Pseudomonadati</taxon>
        <taxon>Pseudomonadota</taxon>
        <taxon>Betaproteobacteria</taxon>
        <taxon>Burkholderiales</taxon>
        <taxon>Sutterellaceae</taxon>
        <taxon>Mesosutterella</taxon>
    </lineage>
</organism>
<protein>
    <submittedName>
        <fullName evidence="1">Uncharacterized protein</fullName>
    </submittedName>
</protein>
<keyword evidence="2" id="KW-1185">Reference proteome</keyword>